<dbReference type="WBParaSite" id="TCNE_0001884501-mRNA-1">
    <property type="protein sequence ID" value="TCNE_0001884501-mRNA-1"/>
    <property type="gene ID" value="TCNE_0001884501"/>
</dbReference>
<dbReference type="Proteomes" id="UP000050794">
    <property type="component" value="Unassembled WGS sequence"/>
</dbReference>
<keyword evidence="4" id="KW-1185">Reference proteome</keyword>
<accession>A0A183VDM1</accession>
<name>A0A183VDM1_TOXCA</name>
<evidence type="ECO:0000313" key="5">
    <source>
        <dbReference type="WBParaSite" id="TCNE_0001884501-mRNA-1"/>
    </source>
</evidence>
<dbReference type="Pfam" id="PF18332">
    <property type="entry name" value="XRN1_D1"/>
    <property type="match status" value="1"/>
</dbReference>
<dbReference type="PANTHER" id="PTHR12341">
    <property type="entry name" value="5'-&gt;3' EXORIBONUCLEASE"/>
    <property type="match status" value="1"/>
</dbReference>
<evidence type="ECO:0000313" key="4">
    <source>
        <dbReference type="Proteomes" id="UP000050794"/>
    </source>
</evidence>
<sequence>MIINFDFEVAWTHSVNRAFKNHKRDYYNDKMKYENISKEELRQQAEGYIRAIQWNLHYYYHGCCSWNWFYPHHYAPYISDVVDFADMEMGFELSSPFHPFEQLMAVLPAASAECLPTPLQELMFDESSPILDFYPRDFETDLNGKKNDWEAVVLIPFINEKRLLDAIATKESRLTDEEKRRNSHGPHLLFTTDTSNPTLLKSSLEGAFPDIPNCIAKMTEVDMNQFRIPRSQVVHGLLSGVRLDVLFPGFPTMKHIPHTAELHFASICVFQQPSRKQSMILKIGERPEFNKDMLEVAFDLIDKEVHIDWPILKRALVHSIWTAEKKYTKEGEDVLCEDLKADEVDTYEDYIATARKREFERYGIDVDEQKGIALVRPMLGVQYQVEKKKVVAKRQWCSPQNAKPVSINVVVRVNRHLLLNTIY</sequence>
<dbReference type="InterPro" id="IPR040992">
    <property type="entry name" value="XRN1_D1"/>
</dbReference>
<organism evidence="4 5">
    <name type="scientific">Toxocara canis</name>
    <name type="common">Canine roundworm</name>
    <dbReference type="NCBI Taxonomy" id="6265"/>
    <lineage>
        <taxon>Eukaryota</taxon>
        <taxon>Metazoa</taxon>
        <taxon>Ecdysozoa</taxon>
        <taxon>Nematoda</taxon>
        <taxon>Chromadorea</taxon>
        <taxon>Rhabditida</taxon>
        <taxon>Spirurina</taxon>
        <taxon>Ascaridomorpha</taxon>
        <taxon>Ascaridoidea</taxon>
        <taxon>Toxocaridae</taxon>
        <taxon>Toxocara</taxon>
    </lineage>
</organism>
<dbReference type="GO" id="GO:0000956">
    <property type="term" value="P:nuclear-transcribed mRNA catabolic process"/>
    <property type="evidence" value="ECO:0007669"/>
    <property type="project" value="TreeGrafter"/>
</dbReference>
<dbReference type="GO" id="GO:0005634">
    <property type="term" value="C:nucleus"/>
    <property type="evidence" value="ECO:0007669"/>
    <property type="project" value="TreeGrafter"/>
</dbReference>
<feature type="domain" description="Xrn1 helical" evidence="1">
    <location>
        <begin position="22"/>
        <end position="197"/>
    </location>
</feature>
<dbReference type="Gene3D" id="2.170.260.40">
    <property type="match status" value="1"/>
</dbReference>
<dbReference type="GO" id="GO:0003723">
    <property type="term" value="F:RNA binding"/>
    <property type="evidence" value="ECO:0007669"/>
    <property type="project" value="TreeGrafter"/>
</dbReference>
<dbReference type="GO" id="GO:0004534">
    <property type="term" value="F:5'-3' RNA exonuclease activity"/>
    <property type="evidence" value="ECO:0007669"/>
    <property type="project" value="TreeGrafter"/>
</dbReference>
<dbReference type="AlphaFoldDB" id="A0A183VDM1"/>
<proteinExistence type="predicted"/>
<reference evidence="3 4" key="2">
    <citation type="submission" date="2018-11" db="EMBL/GenBank/DDBJ databases">
        <authorList>
            <consortium name="Pathogen Informatics"/>
        </authorList>
    </citation>
    <scope>NUCLEOTIDE SEQUENCE [LARGE SCALE GENOMIC DNA]</scope>
</reference>
<evidence type="ECO:0000313" key="3">
    <source>
        <dbReference type="EMBL" id="VDM50162.1"/>
    </source>
</evidence>
<gene>
    <name evidence="3" type="ORF">TCNE_LOCUS18841</name>
</gene>
<feature type="domain" description="5'-3' exoribonuclease 1 D1" evidence="2">
    <location>
        <begin position="236"/>
        <end position="384"/>
    </location>
</feature>
<dbReference type="InterPro" id="IPR047007">
    <property type="entry name" value="XRN1_D1_sf"/>
</dbReference>
<protein>
    <submittedName>
        <fullName evidence="5">XRN_M domain-containing protein</fullName>
    </submittedName>
</protein>
<dbReference type="PANTHER" id="PTHR12341:SF7">
    <property type="entry name" value="5'-3' EXORIBONUCLEASE 1"/>
    <property type="match status" value="1"/>
</dbReference>
<dbReference type="GO" id="GO:0016075">
    <property type="term" value="P:rRNA catabolic process"/>
    <property type="evidence" value="ECO:0007669"/>
    <property type="project" value="TreeGrafter"/>
</dbReference>
<dbReference type="FunFam" id="1.25.40.1050:FF:000001">
    <property type="entry name" value="5'-3' exoribonuclease 1"/>
    <property type="match status" value="1"/>
</dbReference>
<evidence type="ECO:0000259" key="2">
    <source>
        <dbReference type="Pfam" id="PF18332"/>
    </source>
</evidence>
<dbReference type="InterPro" id="IPR041412">
    <property type="entry name" value="Xrn1_helical"/>
</dbReference>
<evidence type="ECO:0000259" key="1">
    <source>
        <dbReference type="Pfam" id="PF17846"/>
    </source>
</evidence>
<dbReference type="Gene3D" id="1.25.40.1050">
    <property type="match status" value="1"/>
</dbReference>
<dbReference type="InterPro" id="IPR027073">
    <property type="entry name" value="5_3_exoribonuclease"/>
</dbReference>
<reference evidence="5" key="1">
    <citation type="submission" date="2016-06" db="UniProtKB">
        <authorList>
            <consortium name="WormBaseParasite"/>
        </authorList>
    </citation>
    <scope>IDENTIFICATION</scope>
</reference>
<dbReference type="Pfam" id="PF17846">
    <property type="entry name" value="XRN_M"/>
    <property type="match status" value="1"/>
</dbReference>
<dbReference type="EMBL" id="UYWY01026024">
    <property type="protein sequence ID" value="VDM50162.1"/>
    <property type="molecule type" value="Genomic_DNA"/>
</dbReference>